<keyword evidence="6 9" id="KW-0464">Manganese</keyword>
<dbReference type="InterPro" id="IPR013512">
    <property type="entry name" value="DXP_reductoisomerase_N"/>
</dbReference>
<keyword evidence="3 9" id="KW-0479">Metal-binding</keyword>
<gene>
    <name evidence="9" type="primary">dxr</name>
    <name evidence="14" type="ORF">H7965_15975</name>
</gene>
<feature type="binding site" evidence="9">
    <location>
        <position position="168"/>
    </location>
    <ligand>
        <name>Mn(2+)</name>
        <dbReference type="ChEBI" id="CHEBI:29035"/>
    </ligand>
</feature>
<feature type="domain" description="1-deoxy-D-xylulose 5-phosphate reductoisomerase C-terminal" evidence="12">
    <location>
        <begin position="164"/>
        <end position="247"/>
    </location>
</feature>
<feature type="binding site" evidence="9">
    <location>
        <position position="58"/>
    </location>
    <ligand>
        <name>NADPH</name>
        <dbReference type="ChEBI" id="CHEBI:57783"/>
    </ligand>
</feature>
<feature type="binding site" evidence="9">
    <location>
        <position position="170"/>
    </location>
    <ligand>
        <name>1-deoxy-D-xylulose 5-phosphate</name>
        <dbReference type="ChEBI" id="CHEBI:57792"/>
    </ligand>
</feature>
<dbReference type="SUPFAM" id="SSF69055">
    <property type="entry name" value="1-deoxy-D-xylulose-5-phosphate reductoisomerase, C-terminal domain"/>
    <property type="match status" value="1"/>
</dbReference>
<feature type="binding site" evidence="9">
    <location>
        <position position="235"/>
    </location>
    <ligand>
        <name>1-deoxy-D-xylulose 5-phosphate</name>
        <dbReference type="ChEBI" id="CHEBI:57792"/>
    </ligand>
</feature>
<evidence type="ECO:0000256" key="10">
    <source>
        <dbReference type="SAM" id="MobiDB-lite"/>
    </source>
</evidence>
<evidence type="ECO:0000256" key="9">
    <source>
        <dbReference type="HAMAP-Rule" id="MF_00183"/>
    </source>
</evidence>
<feature type="binding site" evidence="9">
    <location>
        <position position="144"/>
    </location>
    <ligand>
        <name>NADPH</name>
        <dbReference type="ChEBI" id="CHEBI:57783"/>
    </ligand>
</feature>
<evidence type="ECO:0000256" key="7">
    <source>
        <dbReference type="ARBA" id="ARBA00023229"/>
    </source>
</evidence>
<keyword evidence="5 9" id="KW-0560">Oxidoreductase</keyword>
<feature type="region of interest" description="Disordered" evidence="10">
    <location>
        <begin position="1"/>
        <end position="22"/>
    </location>
</feature>
<feature type="binding site" evidence="9">
    <location>
        <position position="230"/>
    </location>
    <ligand>
        <name>1-deoxy-D-xylulose 5-phosphate</name>
        <dbReference type="ChEBI" id="CHEBI:57792"/>
    </ligand>
</feature>
<feature type="domain" description="1-deoxy-D-xylulose 5-phosphate reductoisomerase N-terminal" evidence="11">
    <location>
        <begin position="24"/>
        <end position="150"/>
    </location>
</feature>
<comment type="pathway">
    <text evidence="1 9">Isoprenoid biosynthesis; isopentenyl diphosphate biosynthesis via DXP pathway; isopentenyl diphosphate from 1-deoxy-D-xylulose 5-phosphate: step 1/6.</text>
</comment>
<dbReference type="SUPFAM" id="SSF55347">
    <property type="entry name" value="Glyceraldehyde-3-phosphate dehydrogenase-like, C-terminal domain"/>
    <property type="match status" value="1"/>
</dbReference>
<evidence type="ECO:0000256" key="4">
    <source>
        <dbReference type="ARBA" id="ARBA00022857"/>
    </source>
</evidence>
<dbReference type="RefSeq" id="WP_186771589.1">
    <property type="nucleotide sequence ID" value="NZ_JACOMF010000019.1"/>
</dbReference>
<keyword evidence="4 9" id="KW-0521">NADP</keyword>
<feature type="binding site" evidence="9">
    <location>
        <position position="143"/>
    </location>
    <ligand>
        <name>1-deoxy-D-xylulose 5-phosphate</name>
        <dbReference type="ChEBI" id="CHEBI:57792"/>
    </ligand>
</feature>
<name>A0A9X0QZF9_9PROT</name>
<keyword evidence="9" id="KW-0460">Magnesium</keyword>
<organism evidence="14 15">
    <name type="scientific">Siccirubricoccus deserti</name>
    <dbReference type="NCBI Taxonomy" id="2013562"/>
    <lineage>
        <taxon>Bacteria</taxon>
        <taxon>Pseudomonadati</taxon>
        <taxon>Pseudomonadota</taxon>
        <taxon>Alphaproteobacteria</taxon>
        <taxon>Acetobacterales</taxon>
        <taxon>Roseomonadaceae</taxon>
        <taxon>Siccirubricoccus</taxon>
    </lineage>
</organism>
<comment type="function">
    <text evidence="9">Catalyzes the NADPH-dependent rearrangement and reduction of 1-deoxy-D-xylulose-5-phosphate (DXP) to 2-C-methyl-D-erythritol 4-phosphate (MEP).</text>
</comment>
<comment type="similarity">
    <text evidence="2 9">Belongs to the DXR family.</text>
</comment>
<dbReference type="Gene3D" id="3.40.50.720">
    <property type="entry name" value="NAD(P)-binding Rossmann-like Domain"/>
    <property type="match status" value="1"/>
</dbReference>
<dbReference type="Proteomes" id="UP000600101">
    <property type="component" value="Unassembled WGS sequence"/>
</dbReference>
<dbReference type="EMBL" id="JACOMF010000019">
    <property type="protein sequence ID" value="MBC4016821.1"/>
    <property type="molecule type" value="Genomic_DNA"/>
</dbReference>
<evidence type="ECO:0000259" key="12">
    <source>
        <dbReference type="Pfam" id="PF08436"/>
    </source>
</evidence>
<dbReference type="FunFam" id="3.40.50.720:FF:000045">
    <property type="entry name" value="1-deoxy-D-xylulose 5-phosphate reductoisomerase"/>
    <property type="match status" value="1"/>
</dbReference>
<dbReference type="GO" id="GO:0070402">
    <property type="term" value="F:NADPH binding"/>
    <property type="evidence" value="ECO:0007669"/>
    <property type="project" value="InterPro"/>
</dbReference>
<reference evidence="14" key="1">
    <citation type="submission" date="2020-08" db="EMBL/GenBank/DDBJ databases">
        <authorList>
            <person name="Hu Y."/>
            <person name="Nguyen S.V."/>
            <person name="Li F."/>
            <person name="Fanning S."/>
        </authorList>
    </citation>
    <scope>NUCLEOTIDE SEQUENCE</scope>
    <source>
        <strain evidence="14">SYSU D8009</strain>
    </source>
</reference>
<comment type="catalytic activity">
    <reaction evidence="8">
        <text>2-C-methyl-D-erythritol 4-phosphate + NADP(+) = 1-deoxy-D-xylulose 5-phosphate + NADPH + H(+)</text>
        <dbReference type="Rhea" id="RHEA:13717"/>
        <dbReference type="ChEBI" id="CHEBI:15378"/>
        <dbReference type="ChEBI" id="CHEBI:57783"/>
        <dbReference type="ChEBI" id="CHEBI:57792"/>
        <dbReference type="ChEBI" id="CHEBI:58262"/>
        <dbReference type="ChEBI" id="CHEBI:58349"/>
        <dbReference type="EC" id="1.1.1.267"/>
    </reaction>
    <physiologicalReaction direction="right-to-left" evidence="8">
        <dbReference type="Rhea" id="RHEA:13719"/>
    </physiologicalReaction>
</comment>
<evidence type="ECO:0000256" key="5">
    <source>
        <dbReference type="ARBA" id="ARBA00023002"/>
    </source>
</evidence>
<evidence type="ECO:0000259" key="13">
    <source>
        <dbReference type="Pfam" id="PF13288"/>
    </source>
</evidence>
<dbReference type="PANTHER" id="PTHR30525">
    <property type="entry name" value="1-DEOXY-D-XYLULOSE 5-PHOSPHATE REDUCTOISOMERASE"/>
    <property type="match status" value="1"/>
</dbReference>
<dbReference type="NCBIfam" id="TIGR00243">
    <property type="entry name" value="Dxr"/>
    <property type="match status" value="1"/>
</dbReference>
<evidence type="ECO:0000256" key="3">
    <source>
        <dbReference type="ARBA" id="ARBA00022723"/>
    </source>
</evidence>
<feature type="binding site" evidence="9">
    <location>
        <position position="223"/>
    </location>
    <ligand>
        <name>NADPH</name>
        <dbReference type="ChEBI" id="CHEBI:57783"/>
    </ligand>
</feature>
<feature type="domain" description="DXP reductoisomerase C-terminal" evidence="13">
    <location>
        <begin position="279"/>
        <end position="394"/>
    </location>
</feature>
<feature type="binding site" evidence="9">
    <location>
        <position position="217"/>
    </location>
    <ligand>
        <name>1-deoxy-D-xylulose 5-phosphate</name>
        <dbReference type="ChEBI" id="CHEBI:57792"/>
    </ligand>
</feature>
<evidence type="ECO:0000256" key="8">
    <source>
        <dbReference type="ARBA" id="ARBA00048543"/>
    </source>
</evidence>
<evidence type="ECO:0000256" key="1">
    <source>
        <dbReference type="ARBA" id="ARBA00005094"/>
    </source>
</evidence>
<dbReference type="Pfam" id="PF02670">
    <property type="entry name" value="DXP_reductoisom"/>
    <property type="match status" value="1"/>
</dbReference>
<dbReference type="PIRSF" id="PIRSF006205">
    <property type="entry name" value="Dxp_reductismrs"/>
    <property type="match status" value="1"/>
</dbReference>
<evidence type="ECO:0000256" key="6">
    <source>
        <dbReference type="ARBA" id="ARBA00023211"/>
    </source>
</evidence>
<dbReference type="HAMAP" id="MF_00183">
    <property type="entry name" value="DXP_reductoisom"/>
    <property type="match status" value="1"/>
</dbReference>
<dbReference type="Pfam" id="PF13288">
    <property type="entry name" value="DXPR_C"/>
    <property type="match status" value="1"/>
</dbReference>
<dbReference type="Gene3D" id="1.10.1740.10">
    <property type="match status" value="1"/>
</dbReference>
<dbReference type="InterPro" id="IPR036291">
    <property type="entry name" value="NAD(P)-bd_dom_sf"/>
</dbReference>
<comment type="cofactor">
    <cofactor evidence="9">
        <name>Mg(2+)</name>
        <dbReference type="ChEBI" id="CHEBI:18420"/>
    </cofactor>
    <cofactor evidence="9">
        <name>Mn(2+)</name>
        <dbReference type="ChEBI" id="CHEBI:29035"/>
    </cofactor>
</comment>
<evidence type="ECO:0000259" key="11">
    <source>
        <dbReference type="Pfam" id="PF02670"/>
    </source>
</evidence>
<dbReference type="InterPro" id="IPR036169">
    <property type="entry name" value="DXPR_C_sf"/>
</dbReference>
<dbReference type="InterPro" id="IPR013644">
    <property type="entry name" value="DXP_reductoisomerase_C"/>
</dbReference>
<dbReference type="InterPro" id="IPR026877">
    <property type="entry name" value="DXPR_C"/>
</dbReference>
<keyword evidence="15" id="KW-1185">Reference proteome</keyword>
<protein>
    <recommendedName>
        <fullName evidence="9">1-deoxy-D-xylulose 5-phosphate reductoisomerase</fullName>
        <shortName evidence="9">DXP reductoisomerase</shortName>
        <ecNumber evidence="9">1.1.1.267</ecNumber>
    </recommendedName>
    <alternativeName>
        <fullName evidence="9">1-deoxyxylulose-5-phosphate reductoisomerase</fullName>
    </alternativeName>
    <alternativeName>
        <fullName evidence="9">2-C-methyl-D-erythritol 4-phosphate synthase</fullName>
    </alternativeName>
</protein>
<dbReference type="Pfam" id="PF08436">
    <property type="entry name" value="DXP_redisom_C"/>
    <property type="match status" value="1"/>
</dbReference>
<evidence type="ECO:0000256" key="2">
    <source>
        <dbReference type="ARBA" id="ARBA00006825"/>
    </source>
</evidence>
<feature type="binding site" evidence="9">
    <location>
        <position position="170"/>
    </location>
    <ligand>
        <name>Mn(2+)</name>
        <dbReference type="ChEBI" id="CHEBI:29035"/>
    </ligand>
</feature>
<sequence>MQADARPEGPSWTPAPAAGRPRRLTILGSTGSVGRSTLALVEAAAPGTFAIEALVAGRDVAALAAQAKAFRARLAVVADPAAHAALREALAGTGIETAAGPEAVIEAAARPADWTMAAIVGAAGLRSTLAALHRGGTVAIANKESLVCAGEIVLAAAARSGALLLPVDSEHNAIFQALDARDPAAIEKIVLTASGGPFRTADWATMRAATPEQAVRHPVWSMGAKISVDSATMMNKGLELIEAARLFPVPEARIEVLIHPQSTVHGLVQYTDGSVLAQLGTPDMRTPIAHCLAWPARMAVTLPRLDLATLGRLEFSAPDPVRFPALRLCRAALQAGGGAPAVLSAANEVAVALFLGRRLGFLEIAAVVDETLQRLGSPAVEGLEAVLALDDVARVEARRIAARRAAA</sequence>
<evidence type="ECO:0000313" key="14">
    <source>
        <dbReference type="EMBL" id="MBC4016821.1"/>
    </source>
</evidence>
<dbReference type="GO" id="GO:0030145">
    <property type="term" value="F:manganese ion binding"/>
    <property type="evidence" value="ECO:0007669"/>
    <property type="project" value="TreeGrafter"/>
</dbReference>
<feature type="binding site" evidence="9">
    <location>
        <position position="57"/>
    </location>
    <ligand>
        <name>NADPH</name>
        <dbReference type="ChEBI" id="CHEBI:57783"/>
    </ligand>
</feature>
<dbReference type="PANTHER" id="PTHR30525:SF0">
    <property type="entry name" value="1-DEOXY-D-XYLULOSE 5-PHOSPHATE REDUCTOISOMERASE, CHLOROPLASTIC"/>
    <property type="match status" value="1"/>
</dbReference>
<comment type="caution">
    <text evidence="9">Lacks conserved residue(s) required for the propagation of feature annotation.</text>
</comment>
<dbReference type="SUPFAM" id="SSF51735">
    <property type="entry name" value="NAD(P)-binding Rossmann-fold domains"/>
    <property type="match status" value="1"/>
</dbReference>
<accession>A0A9X0QZF9</accession>
<dbReference type="GO" id="GO:0030604">
    <property type="term" value="F:1-deoxy-D-xylulose-5-phosphate reductoisomerase activity"/>
    <property type="evidence" value="ECO:0007669"/>
    <property type="project" value="UniProtKB-UniRule"/>
</dbReference>
<feature type="binding site" evidence="9">
    <location>
        <position position="194"/>
    </location>
    <ligand>
        <name>1-deoxy-D-xylulose 5-phosphate</name>
        <dbReference type="ChEBI" id="CHEBI:57792"/>
    </ligand>
</feature>
<feature type="binding site" evidence="9">
    <location>
        <position position="236"/>
    </location>
    <ligand>
        <name>1-deoxy-D-xylulose 5-phosphate</name>
        <dbReference type="ChEBI" id="CHEBI:57792"/>
    </ligand>
</feature>
<feature type="binding site" evidence="9">
    <location>
        <position position="169"/>
    </location>
    <ligand>
        <name>1-deoxy-D-xylulose 5-phosphate</name>
        <dbReference type="ChEBI" id="CHEBI:57792"/>
    </ligand>
</feature>
<dbReference type="AlphaFoldDB" id="A0A9X0QZF9"/>
<dbReference type="InterPro" id="IPR003821">
    <property type="entry name" value="DXP_reductoisomerase"/>
</dbReference>
<comment type="caution">
    <text evidence="14">The sequence shown here is derived from an EMBL/GenBank/DDBJ whole genome shotgun (WGS) entry which is preliminary data.</text>
</comment>
<dbReference type="EC" id="1.1.1.267" evidence="9"/>
<feature type="binding site" evidence="9">
    <location>
        <position position="239"/>
    </location>
    <ligand>
        <name>Mn(2+)</name>
        <dbReference type="ChEBI" id="CHEBI:29035"/>
    </ligand>
</feature>
<dbReference type="GO" id="GO:0051484">
    <property type="term" value="P:isopentenyl diphosphate biosynthetic process, methylerythritol 4-phosphate pathway involved in terpenoid biosynthetic process"/>
    <property type="evidence" value="ECO:0007669"/>
    <property type="project" value="UniProtKB-ARBA"/>
</dbReference>
<feature type="binding site" evidence="9">
    <location>
        <position position="33"/>
    </location>
    <ligand>
        <name>NADPH</name>
        <dbReference type="ChEBI" id="CHEBI:57783"/>
    </ligand>
</feature>
<feature type="binding site" evidence="9">
    <location>
        <position position="30"/>
    </location>
    <ligand>
        <name>NADPH</name>
        <dbReference type="ChEBI" id="CHEBI:57783"/>
    </ligand>
</feature>
<evidence type="ECO:0000313" key="15">
    <source>
        <dbReference type="Proteomes" id="UP000600101"/>
    </source>
</evidence>
<feature type="binding site" evidence="9">
    <location>
        <position position="31"/>
    </location>
    <ligand>
        <name>NADPH</name>
        <dbReference type="ChEBI" id="CHEBI:57783"/>
    </ligand>
</feature>
<feature type="binding site" evidence="9">
    <location>
        <position position="239"/>
    </location>
    <ligand>
        <name>1-deoxy-D-xylulose 5-phosphate</name>
        <dbReference type="ChEBI" id="CHEBI:57792"/>
    </ligand>
</feature>
<feature type="binding site" evidence="9">
    <location>
        <position position="142"/>
    </location>
    <ligand>
        <name>NADPH</name>
        <dbReference type="ChEBI" id="CHEBI:57783"/>
    </ligand>
</feature>
<proteinExistence type="inferred from homology"/>
<feature type="binding site" evidence="9">
    <location>
        <position position="32"/>
    </location>
    <ligand>
        <name>NADPH</name>
        <dbReference type="ChEBI" id="CHEBI:57783"/>
    </ligand>
</feature>
<keyword evidence="7 9" id="KW-0414">Isoprene biosynthesis</keyword>